<proteinExistence type="inferred from homology"/>
<evidence type="ECO:0000256" key="3">
    <source>
        <dbReference type="ARBA" id="ARBA00022576"/>
    </source>
</evidence>
<dbReference type="Gene3D" id="3.90.1150.10">
    <property type="entry name" value="Aspartate Aminotransferase, domain 1"/>
    <property type="match status" value="1"/>
</dbReference>
<dbReference type="InterPro" id="IPR015421">
    <property type="entry name" value="PyrdxlP-dep_Trfase_major"/>
</dbReference>
<reference evidence="7 8" key="1">
    <citation type="submission" date="2019-05" db="EMBL/GenBank/DDBJ databases">
        <title>Burkholderia sp. DHOD12, isolated from subtropical forest soil.</title>
        <authorList>
            <person name="Gao Z.-H."/>
            <person name="Qiu L.-H."/>
        </authorList>
    </citation>
    <scope>NUCLEOTIDE SEQUENCE [LARGE SCALE GENOMIC DNA]</scope>
    <source>
        <strain evidence="7 8">DHOD12</strain>
    </source>
</reference>
<dbReference type="InterPro" id="IPR050103">
    <property type="entry name" value="Class-III_PLP-dep_AT"/>
</dbReference>
<comment type="cofactor">
    <cofactor evidence="1">
        <name>pyridoxal 5'-phosphate</name>
        <dbReference type="ChEBI" id="CHEBI:597326"/>
    </cofactor>
</comment>
<comment type="similarity">
    <text evidence="2 6">Belongs to the class-III pyridoxal-phosphate-dependent aminotransferase family.</text>
</comment>
<name>A0A4P8IXA2_9BURK</name>
<organism evidence="7 8">
    <name type="scientific">Trinickia violacea</name>
    <dbReference type="NCBI Taxonomy" id="2571746"/>
    <lineage>
        <taxon>Bacteria</taxon>
        <taxon>Pseudomonadati</taxon>
        <taxon>Pseudomonadota</taxon>
        <taxon>Betaproteobacteria</taxon>
        <taxon>Burkholderiales</taxon>
        <taxon>Burkholderiaceae</taxon>
        <taxon>Trinickia</taxon>
    </lineage>
</organism>
<dbReference type="GO" id="GO:0030170">
    <property type="term" value="F:pyridoxal phosphate binding"/>
    <property type="evidence" value="ECO:0007669"/>
    <property type="project" value="InterPro"/>
</dbReference>
<dbReference type="Gene3D" id="3.40.640.10">
    <property type="entry name" value="Type I PLP-dependent aspartate aminotransferase-like (Major domain)"/>
    <property type="match status" value="1"/>
</dbReference>
<keyword evidence="8" id="KW-1185">Reference proteome</keyword>
<dbReference type="NCBIfam" id="NF005692">
    <property type="entry name" value="PRK07495.1"/>
    <property type="match status" value="1"/>
</dbReference>
<dbReference type="RefSeq" id="WP_137336786.1">
    <property type="nucleotide sequence ID" value="NZ_CP040078.1"/>
</dbReference>
<dbReference type="OrthoDB" id="3398487at2"/>
<accession>A0A4P8IXA2</accession>
<evidence type="ECO:0000256" key="6">
    <source>
        <dbReference type="RuleBase" id="RU003560"/>
    </source>
</evidence>
<dbReference type="PANTHER" id="PTHR11986:SF79">
    <property type="entry name" value="ACETYLORNITHINE AMINOTRANSFERASE, MITOCHONDRIAL"/>
    <property type="match status" value="1"/>
</dbReference>
<dbReference type="EC" id="2.6.1.19" evidence="7"/>
<dbReference type="InterPro" id="IPR005814">
    <property type="entry name" value="Aminotrans_3"/>
</dbReference>
<dbReference type="NCBIfam" id="NF005272">
    <property type="entry name" value="PRK06777.1"/>
    <property type="match status" value="1"/>
</dbReference>
<dbReference type="GO" id="GO:0042802">
    <property type="term" value="F:identical protein binding"/>
    <property type="evidence" value="ECO:0007669"/>
    <property type="project" value="TreeGrafter"/>
</dbReference>
<dbReference type="PIRSF" id="PIRSF000521">
    <property type="entry name" value="Transaminase_4ab_Lys_Orn"/>
    <property type="match status" value="1"/>
</dbReference>
<evidence type="ECO:0000313" key="8">
    <source>
        <dbReference type="Proteomes" id="UP000298656"/>
    </source>
</evidence>
<keyword evidence="4 7" id="KW-0808">Transferase</keyword>
<evidence type="ECO:0000256" key="2">
    <source>
        <dbReference type="ARBA" id="ARBA00008954"/>
    </source>
</evidence>
<dbReference type="GO" id="GO:0009448">
    <property type="term" value="P:gamma-aminobutyric acid metabolic process"/>
    <property type="evidence" value="ECO:0007669"/>
    <property type="project" value="InterPro"/>
</dbReference>
<dbReference type="GO" id="GO:0034386">
    <property type="term" value="F:4-aminobutyrate:2-oxoglutarate transaminase activity"/>
    <property type="evidence" value="ECO:0007669"/>
    <property type="project" value="UniProtKB-EC"/>
</dbReference>
<dbReference type="CDD" id="cd00610">
    <property type="entry name" value="OAT_like"/>
    <property type="match status" value="1"/>
</dbReference>
<dbReference type="InterPro" id="IPR015424">
    <property type="entry name" value="PyrdxlP-dep_Trfase"/>
</dbReference>
<dbReference type="SUPFAM" id="SSF53383">
    <property type="entry name" value="PLP-dependent transferases"/>
    <property type="match status" value="1"/>
</dbReference>
<dbReference type="Proteomes" id="UP000298656">
    <property type="component" value="Chromosome 2"/>
</dbReference>
<dbReference type="InterPro" id="IPR015422">
    <property type="entry name" value="PyrdxlP-dep_Trfase_small"/>
</dbReference>
<dbReference type="AlphaFoldDB" id="A0A4P8IXA2"/>
<dbReference type="InterPro" id="IPR004632">
    <property type="entry name" value="4NH2But_aminotransferase_bac"/>
</dbReference>
<gene>
    <name evidence="7" type="ORF">FAZ95_34065</name>
</gene>
<dbReference type="PROSITE" id="PS00600">
    <property type="entry name" value="AA_TRANSFER_CLASS_3"/>
    <property type="match status" value="1"/>
</dbReference>
<dbReference type="FunFam" id="3.40.640.10:FF:000013">
    <property type="entry name" value="4-aminobutyrate aminotransferase"/>
    <property type="match status" value="1"/>
</dbReference>
<dbReference type="EMBL" id="CP040078">
    <property type="protein sequence ID" value="QCP54018.1"/>
    <property type="molecule type" value="Genomic_DNA"/>
</dbReference>
<keyword evidence="5 6" id="KW-0663">Pyridoxal phosphate</keyword>
<sequence length="428" mass="45785">MTTNSELQARKDAATPRGVGVMCNFYAARAENAELWDIEGRRFIDFAAGIAVVNTGHRHPKIVAAMREQLDRFTHTAYQIVPYESYVTLAEKINARAPGDHPKKTAFFTTGAEAVENAVKIARAATGRPGLIAFSGGFHGRTLMGMALTGKVAPYKLGFGPFPSDVFHAPFPNPLHGVSTADSLRAVETLFKADVDPKRVAAIIFEPVQGEGGFYPAPAEFVRGLRKICDEHGILLIADEVQTGFARTGKLFAMQHYDVTPDLMTIAKSLAGGMPLSGVVGRAEIMDAAAPGGLGGTYAGNPMAVAAAHAVLDVIDEEQLCERATKLGDKLKAKLTSLQHDVPQIADVRGPGAMVAVEFLKAGTREPDTEFTKKVQARALERGLLLLVCGVYGNVVRFLFPLTIQDAVFDEALGLLEEVLKESVGIAA</sequence>
<dbReference type="KEGG" id="tvl:FAZ95_34065"/>
<keyword evidence="3 7" id="KW-0032">Aminotransferase</keyword>
<dbReference type="InterPro" id="IPR049704">
    <property type="entry name" value="Aminotrans_3_PPA_site"/>
</dbReference>
<protein>
    <submittedName>
        <fullName evidence="7">4-aminobutyrate--2-oxoglutarate transaminase</fullName>
        <ecNumber evidence="7">2.6.1.19</ecNumber>
    </submittedName>
</protein>
<dbReference type="Pfam" id="PF00202">
    <property type="entry name" value="Aminotran_3"/>
    <property type="match status" value="1"/>
</dbReference>
<dbReference type="NCBIfam" id="TIGR00700">
    <property type="entry name" value="GABAtrnsam"/>
    <property type="match status" value="1"/>
</dbReference>
<evidence type="ECO:0000256" key="4">
    <source>
        <dbReference type="ARBA" id="ARBA00022679"/>
    </source>
</evidence>
<evidence type="ECO:0000256" key="5">
    <source>
        <dbReference type="ARBA" id="ARBA00022898"/>
    </source>
</evidence>
<dbReference type="PANTHER" id="PTHR11986">
    <property type="entry name" value="AMINOTRANSFERASE CLASS III"/>
    <property type="match status" value="1"/>
</dbReference>
<evidence type="ECO:0000313" key="7">
    <source>
        <dbReference type="EMBL" id="QCP54018.1"/>
    </source>
</evidence>
<evidence type="ECO:0000256" key="1">
    <source>
        <dbReference type="ARBA" id="ARBA00001933"/>
    </source>
</evidence>